<evidence type="ECO:0000313" key="1">
    <source>
        <dbReference type="EMBL" id="EPT02083.1"/>
    </source>
</evidence>
<keyword evidence="2" id="KW-1185">Reference proteome</keyword>
<proteinExistence type="predicted"/>
<evidence type="ECO:0000313" key="2">
    <source>
        <dbReference type="Proteomes" id="UP000015241"/>
    </source>
</evidence>
<dbReference type="InParanoid" id="S8EBR4"/>
<protein>
    <submittedName>
        <fullName evidence="1">Uncharacterized protein</fullName>
    </submittedName>
</protein>
<dbReference type="OrthoDB" id="2804027at2759"/>
<organism evidence="1 2">
    <name type="scientific">Fomitopsis schrenkii</name>
    <name type="common">Brown rot fungus</name>
    <dbReference type="NCBI Taxonomy" id="2126942"/>
    <lineage>
        <taxon>Eukaryota</taxon>
        <taxon>Fungi</taxon>
        <taxon>Dikarya</taxon>
        <taxon>Basidiomycota</taxon>
        <taxon>Agaricomycotina</taxon>
        <taxon>Agaricomycetes</taxon>
        <taxon>Polyporales</taxon>
        <taxon>Fomitopsis</taxon>
    </lineage>
</organism>
<sequence>MKLLSSLESPSRMQARKSSYGQYVAHLEVYRDYNGDIPSINRLLGAIGSSLTDLVEHGSLFEGRQHINLEHNSQLRFLESSVSRRIWDTDGVSWLKNELHSLLTTVAGDALDAVTLHFVAKTAAPWMHSLVDEADTDPRRLHNLLRAPVFHGLRGVELLVEVECSDRHGDAANADSAADLFLHFVSSMRALLAPWEARGILALTPVYWEHPQEEWPDPRWF</sequence>
<dbReference type="HOGENOM" id="CLU_1250700_0_0_1"/>
<dbReference type="AlphaFoldDB" id="S8EBR4"/>
<dbReference type="EMBL" id="KE504137">
    <property type="protein sequence ID" value="EPT02083.1"/>
    <property type="molecule type" value="Genomic_DNA"/>
</dbReference>
<accession>S8EBR4</accession>
<reference evidence="1 2" key="1">
    <citation type="journal article" date="2012" name="Science">
        <title>The Paleozoic origin of enzymatic lignin decomposition reconstructed from 31 fungal genomes.</title>
        <authorList>
            <person name="Floudas D."/>
            <person name="Binder M."/>
            <person name="Riley R."/>
            <person name="Barry K."/>
            <person name="Blanchette R.A."/>
            <person name="Henrissat B."/>
            <person name="Martinez A.T."/>
            <person name="Otillar R."/>
            <person name="Spatafora J.W."/>
            <person name="Yadav J.S."/>
            <person name="Aerts A."/>
            <person name="Benoit I."/>
            <person name="Boyd A."/>
            <person name="Carlson A."/>
            <person name="Copeland A."/>
            <person name="Coutinho P.M."/>
            <person name="de Vries R.P."/>
            <person name="Ferreira P."/>
            <person name="Findley K."/>
            <person name="Foster B."/>
            <person name="Gaskell J."/>
            <person name="Glotzer D."/>
            <person name="Gorecki P."/>
            <person name="Heitman J."/>
            <person name="Hesse C."/>
            <person name="Hori C."/>
            <person name="Igarashi K."/>
            <person name="Jurgens J.A."/>
            <person name="Kallen N."/>
            <person name="Kersten P."/>
            <person name="Kohler A."/>
            <person name="Kuees U."/>
            <person name="Kumar T.K.A."/>
            <person name="Kuo A."/>
            <person name="LaButti K."/>
            <person name="Larrondo L.F."/>
            <person name="Lindquist E."/>
            <person name="Ling A."/>
            <person name="Lombard V."/>
            <person name="Lucas S."/>
            <person name="Lundell T."/>
            <person name="Martin R."/>
            <person name="McLaughlin D.J."/>
            <person name="Morgenstern I."/>
            <person name="Morin E."/>
            <person name="Murat C."/>
            <person name="Nagy L.G."/>
            <person name="Nolan M."/>
            <person name="Ohm R.A."/>
            <person name="Patyshakuliyeva A."/>
            <person name="Rokas A."/>
            <person name="Ruiz-Duenas F.J."/>
            <person name="Sabat G."/>
            <person name="Salamov A."/>
            <person name="Samejima M."/>
            <person name="Schmutz J."/>
            <person name="Slot J.C."/>
            <person name="St John F."/>
            <person name="Stenlid J."/>
            <person name="Sun H."/>
            <person name="Sun S."/>
            <person name="Syed K."/>
            <person name="Tsang A."/>
            <person name="Wiebenga A."/>
            <person name="Young D."/>
            <person name="Pisabarro A."/>
            <person name="Eastwood D.C."/>
            <person name="Martin F."/>
            <person name="Cullen D."/>
            <person name="Grigoriev I.V."/>
            <person name="Hibbett D.S."/>
        </authorList>
    </citation>
    <scope>NUCLEOTIDE SEQUENCE</scope>
    <source>
        <strain evidence="2">FP-58527</strain>
    </source>
</reference>
<gene>
    <name evidence="1" type="ORF">FOMPIDRAFT_1048098</name>
</gene>
<name>S8EBR4_FOMSC</name>
<dbReference type="Proteomes" id="UP000015241">
    <property type="component" value="Unassembled WGS sequence"/>
</dbReference>